<dbReference type="PROSITE" id="PS00972">
    <property type="entry name" value="USP_1"/>
    <property type="match status" value="1"/>
</dbReference>
<comment type="catalytic activity">
    <reaction evidence="1">
        <text>Thiol-dependent hydrolysis of ester, thioester, amide, peptide and isopeptide bonds formed by the C-terminal Gly of ubiquitin (a 76-residue protein attached to proteins as an intracellular targeting signal).</text>
        <dbReference type="EC" id="3.4.19.12"/>
    </reaction>
</comment>
<sequence>MPDKSTVPPDTLADTTTQKQLDTGEDEDVILARDATTEHADLASKRKLITDLLSQDLFEEGDERYVIPQSFLDEFLNSPIDDFDTLKQELGPINFHSVVDQNGNLVSDDADDKLKIAHISVDVFKYLGKWFGVLGQPTFRSIIINPATGQKEIERVPLIFWVHQLGKKTQPTYLRHRHNAHHQHTSHHDAPIPVGLSRTATFLDLLNLIRNVVLKAPRKSTADFRLWFINPHSSDLPFLVSIQTFLFDIPKKSLVLPNLFTDVLKDQGLIYPPYSVMVETREKNQAEFPIDQFILSHSDAYNDPGQGSGHLGLNNLGNTCYMNSALQCLLHVPEINYYFYYNIYKQELNTDNPLGYHGDVANVFGSLLKQAFDHVKNGSSIAPREFKSTIGRYSSMFSGFLQQDSQELLSWLLDALHEDLNRIYQKPYCEKPELKDDEINDPQAIIRLAETCWNQHKARNDSVIIDLFTGLYQSTLVCPDCGKTSITFDPFNDLTLSLPISKKWYHTFTIVDLSNPSVIPQRIMKLEVELKKTSNYDELLGYLSNFLNVSSSDLFLYELFQNSIYSDFQLDYNKNKFLPISDIIRDTDDVVVYVIPHNPDTDVIVPVFNAVEDTDTSYQMAHFFGIPLFVVLNKEVDLNSFGFIRKKLVETASLLTNVDLVEEYEKIKRACQDFADKEFYSKLDFPALTANGQGLGGKDPNDDDEGYDSDVSLANPYLGANFGFKILYVHDYSPKLNTNIRGRYNFNQSSKIKQAERMINVPTHKPTFNDFKPLADQLSELKRNYYHYPDYKKLDDEMDKLVDEVNQNLADQAEITSSSESSETASQRGAEEAEGFVLVNNDGTGKQSGSQMVPPPPPPPPPSGAPLASSNLAQINSSDEETESEANLGSLFDSTANIPLPPPSTYSDSTKPSNMNSPLENNYDGSSTDLTSTTLISKDTVLLCDWDNEIYQRCFGDASLTTWETIPSLPNKELEKNKAHFERQRKAKITLLDCLNSFSTPEILGEHDLWYCPNCKDHKRATKTIQLWSTGDILTIHLKRFHSARAFSDKIDVLVDFPIEGLDMSQYVANPSVAVDDCIYDLIAVDNHYGGLGGGHYTASVKNFRDHKWYYFNDSRVTEITNPEEVVANSAYLLFYRKRSSVSNGVLGGQNLIELLEKGKNEYSEALQGKKRILQEVGSLVNAYSKMEQDLIEEQERKRREEEGEDDDDDEEEEEEEEEPHSSDSHESSKKSRPFDELKDPNSTESPVGTGNAQFNFDEDNDYDYEAEEADDNIRKQRLVSKDPSSNKLVHIKSNGRQEVTSSPVPIETDGETDYLTSLGTDNTSVPTQDDNDDDDDDSNDG</sequence>
<gene>
    <name evidence="11" type="primary">UBP12_0</name>
    <name evidence="11" type="ORF">Cantr_05491</name>
</gene>
<feature type="compositionally biased region" description="Acidic residues" evidence="8">
    <location>
        <begin position="1330"/>
        <end position="1342"/>
    </location>
</feature>
<feature type="region of interest" description="Disordered" evidence="8">
    <location>
        <begin position="1"/>
        <end position="26"/>
    </location>
</feature>
<dbReference type="STRING" id="5486.A0A367XRH4"/>
<dbReference type="PANTHER" id="PTHR21646:SF24">
    <property type="entry name" value="UBIQUITIN CARBOXYL-TERMINAL HYDROLASE"/>
    <property type="match status" value="1"/>
</dbReference>
<feature type="compositionally biased region" description="Polar residues" evidence="8">
    <location>
        <begin position="1243"/>
        <end position="1255"/>
    </location>
</feature>
<dbReference type="GO" id="GO:0004843">
    <property type="term" value="F:cysteine-type deubiquitinase activity"/>
    <property type="evidence" value="ECO:0007669"/>
    <property type="project" value="UniProtKB-EC"/>
</dbReference>
<feature type="region of interest" description="Disordered" evidence="8">
    <location>
        <begin position="811"/>
        <end position="870"/>
    </location>
</feature>
<evidence type="ECO:0000259" key="10">
    <source>
        <dbReference type="PROSITE" id="PS51283"/>
    </source>
</evidence>
<dbReference type="InterPro" id="IPR018200">
    <property type="entry name" value="USP_CS"/>
</dbReference>
<dbReference type="Proteomes" id="UP000253472">
    <property type="component" value="Unassembled WGS sequence"/>
</dbReference>
<feature type="compositionally biased region" description="Polar residues" evidence="8">
    <location>
        <begin position="905"/>
        <end position="925"/>
    </location>
</feature>
<evidence type="ECO:0000256" key="1">
    <source>
        <dbReference type="ARBA" id="ARBA00000707"/>
    </source>
</evidence>
<comment type="caution">
    <text evidence="11">The sequence shown here is derived from an EMBL/GenBank/DDBJ whole genome shotgun (WGS) entry which is preliminary data.</text>
</comment>
<dbReference type="EMBL" id="QLNQ01000029">
    <property type="protein sequence ID" value="RCK55989.1"/>
    <property type="molecule type" value="Genomic_DNA"/>
</dbReference>
<keyword evidence="5" id="KW-0833">Ubl conjugation pathway</keyword>
<evidence type="ECO:0000256" key="3">
    <source>
        <dbReference type="ARBA" id="ARBA00012759"/>
    </source>
</evidence>
<keyword evidence="6 11" id="KW-0378">Hydrolase</keyword>
<dbReference type="Gene3D" id="3.30.2230.10">
    <property type="entry name" value="DUSP-like"/>
    <property type="match status" value="1"/>
</dbReference>
<dbReference type="InterPro" id="IPR035927">
    <property type="entry name" value="DUSP-like_sf"/>
</dbReference>
<feature type="compositionally biased region" description="Low complexity" evidence="8">
    <location>
        <begin position="813"/>
        <end position="826"/>
    </location>
</feature>
<dbReference type="OrthoDB" id="292964at2759"/>
<proteinExistence type="inferred from homology"/>
<dbReference type="PROSITE" id="PS51283">
    <property type="entry name" value="DUSP"/>
    <property type="match status" value="1"/>
</dbReference>
<evidence type="ECO:0000259" key="9">
    <source>
        <dbReference type="PROSITE" id="PS50235"/>
    </source>
</evidence>
<feature type="compositionally biased region" description="Basic and acidic residues" evidence="8">
    <location>
        <begin position="1220"/>
        <end position="1242"/>
    </location>
</feature>
<feature type="compositionally biased region" description="Polar residues" evidence="8">
    <location>
        <begin position="1295"/>
        <end position="1304"/>
    </location>
</feature>
<dbReference type="PROSITE" id="PS50235">
    <property type="entry name" value="USP_3"/>
    <property type="match status" value="1"/>
</dbReference>
<dbReference type="PROSITE" id="PS00973">
    <property type="entry name" value="USP_2"/>
    <property type="match status" value="1"/>
</dbReference>
<evidence type="ECO:0000256" key="6">
    <source>
        <dbReference type="ARBA" id="ARBA00022801"/>
    </source>
</evidence>
<evidence type="ECO:0000256" key="5">
    <source>
        <dbReference type="ARBA" id="ARBA00022786"/>
    </source>
</evidence>
<dbReference type="GO" id="GO:0016579">
    <property type="term" value="P:protein deubiquitination"/>
    <property type="evidence" value="ECO:0007669"/>
    <property type="project" value="InterPro"/>
</dbReference>
<dbReference type="SUPFAM" id="SSF143791">
    <property type="entry name" value="DUSP-like"/>
    <property type="match status" value="1"/>
</dbReference>
<dbReference type="InterPro" id="IPR006615">
    <property type="entry name" value="Pept_C19_DUSP"/>
</dbReference>
<keyword evidence="12" id="KW-1185">Reference proteome</keyword>
<dbReference type="InterPro" id="IPR001394">
    <property type="entry name" value="Peptidase_C19_UCH"/>
</dbReference>
<feature type="compositionally biased region" description="Acidic residues" evidence="8">
    <location>
        <begin position="1257"/>
        <end position="1271"/>
    </location>
</feature>
<evidence type="ECO:0000256" key="4">
    <source>
        <dbReference type="ARBA" id="ARBA00022670"/>
    </source>
</evidence>
<evidence type="ECO:0000256" key="7">
    <source>
        <dbReference type="ARBA" id="ARBA00022807"/>
    </source>
</evidence>
<feature type="compositionally biased region" description="Pro residues" evidence="8">
    <location>
        <begin position="853"/>
        <end position="864"/>
    </location>
</feature>
<accession>A0A367XRH4</accession>
<dbReference type="PANTHER" id="PTHR21646">
    <property type="entry name" value="UBIQUITIN CARBOXYL-TERMINAL HYDROLASE"/>
    <property type="match status" value="1"/>
</dbReference>
<feature type="region of interest" description="Disordered" evidence="8">
    <location>
        <begin position="1193"/>
        <end position="1342"/>
    </location>
</feature>
<dbReference type="InterPro" id="IPR028889">
    <property type="entry name" value="USP"/>
</dbReference>
<keyword evidence="4" id="KW-0645">Protease</keyword>
<keyword evidence="7" id="KW-0788">Thiol protease</keyword>
<protein>
    <recommendedName>
        <fullName evidence="3">ubiquitinyl hydrolase 1</fullName>
        <ecNumber evidence="3">3.4.19.12</ecNumber>
    </recommendedName>
</protein>
<evidence type="ECO:0000313" key="11">
    <source>
        <dbReference type="EMBL" id="RCK55989.1"/>
    </source>
</evidence>
<feature type="compositionally biased region" description="Acidic residues" evidence="8">
    <location>
        <begin position="1203"/>
        <end position="1219"/>
    </location>
</feature>
<dbReference type="Pfam" id="PF00443">
    <property type="entry name" value="UCH"/>
    <property type="match status" value="1"/>
</dbReference>
<dbReference type="EC" id="3.4.19.12" evidence="3"/>
<dbReference type="CDD" id="cd02257">
    <property type="entry name" value="Peptidase_C19"/>
    <property type="match status" value="1"/>
</dbReference>
<dbReference type="Gene3D" id="3.90.70.10">
    <property type="entry name" value="Cysteine proteinases"/>
    <property type="match status" value="2"/>
</dbReference>
<reference evidence="11 12" key="1">
    <citation type="submission" date="2018-06" db="EMBL/GenBank/DDBJ databases">
        <title>Whole genome sequencing of Candida tropicalis (genome annotated by CSBL at Korea University).</title>
        <authorList>
            <person name="Ahn J."/>
        </authorList>
    </citation>
    <scope>NUCLEOTIDE SEQUENCE [LARGE SCALE GENOMIC DNA]</scope>
    <source>
        <strain evidence="11 12">ATCC 20962</strain>
    </source>
</reference>
<dbReference type="GO" id="GO:0006508">
    <property type="term" value="P:proteolysis"/>
    <property type="evidence" value="ECO:0007669"/>
    <property type="project" value="UniProtKB-KW"/>
</dbReference>
<dbReference type="InterPro" id="IPR038765">
    <property type="entry name" value="Papain-like_cys_pep_sf"/>
</dbReference>
<feature type="compositionally biased region" description="Polar residues" evidence="8">
    <location>
        <begin position="841"/>
        <end position="851"/>
    </location>
</feature>
<feature type="domain" description="USP" evidence="9">
    <location>
        <begin position="311"/>
        <end position="1139"/>
    </location>
</feature>
<organism evidence="11 12">
    <name type="scientific">Candida viswanathii</name>
    <dbReference type="NCBI Taxonomy" id="5486"/>
    <lineage>
        <taxon>Eukaryota</taxon>
        <taxon>Fungi</taxon>
        <taxon>Dikarya</taxon>
        <taxon>Ascomycota</taxon>
        <taxon>Saccharomycotina</taxon>
        <taxon>Pichiomycetes</taxon>
        <taxon>Debaryomycetaceae</taxon>
        <taxon>Candida/Lodderomyces clade</taxon>
        <taxon>Candida</taxon>
    </lineage>
</organism>
<evidence type="ECO:0000256" key="2">
    <source>
        <dbReference type="ARBA" id="ARBA00009085"/>
    </source>
</evidence>
<dbReference type="InterPro" id="IPR050185">
    <property type="entry name" value="Ub_carboxyl-term_hydrolase"/>
</dbReference>
<comment type="similarity">
    <text evidence="2">Belongs to the peptidase C19 family.</text>
</comment>
<dbReference type="SUPFAM" id="SSF54001">
    <property type="entry name" value="Cysteine proteinases"/>
    <property type="match status" value="1"/>
</dbReference>
<feature type="compositionally biased region" description="Polar residues" evidence="8">
    <location>
        <begin position="1315"/>
        <end position="1329"/>
    </location>
</feature>
<evidence type="ECO:0000256" key="8">
    <source>
        <dbReference type="SAM" id="MobiDB-lite"/>
    </source>
</evidence>
<feature type="domain" description="DUSP" evidence="10">
    <location>
        <begin position="40"/>
        <end position="143"/>
    </location>
</feature>
<name>A0A367XRH4_9ASCO</name>
<feature type="region of interest" description="Disordered" evidence="8">
    <location>
        <begin position="892"/>
        <end position="927"/>
    </location>
</feature>
<evidence type="ECO:0000313" key="12">
    <source>
        <dbReference type="Proteomes" id="UP000253472"/>
    </source>
</evidence>